<dbReference type="Proteomes" id="UP000582182">
    <property type="component" value="Unassembled WGS sequence"/>
</dbReference>
<sequence>MCLKQVLYTHQKMKKSKTWQDGVLRIRTGGNKAVLFDDKGQCLESIFIKSQVNAGDNLESERYLITVEAVKVNEKSVEVQPKEAGTLSVDKNGVKPGVMPPRHLSVGLKRKFTGFQGPRQVEKKVLTTDVGENSTTLPLSKQCQGTFPSKFYNTSPLFSTISKRETNVSANFPEDACTDNDREHTSLSSLLSVPFLDRYEEVKKQDSEQSIGKLESPLITGHITPCNQLTGHREVSHNIRSTAQIMALLKSKPTQRCRKQATSEVTGCLSSFAFSGKSAERLVQNVKHLPSTKGPVNDVKEQSAEILLHSSEQICDKGVTEQAHVKKANDLSQELENPCSTTSFFLSESALNRMSDSQLDPFSGDILHLAGQMTVDKNLSRYREYSVTNDVKEDSSVKLHRELQMRQSTGSVPGELAVDVTWTDNGIVKEELNTHDKHYKNDGNCCTEGIPSQLYHSNVRDAGRIAADSANQTRTKVELSDDEQNVKEINECQLSIEAMTNKKVLGGSEAYDVNGISWIKSKHSDPLSGNANANECHPKSIMVEKAENISCIATSKVISGQMGKDIEGDVIHLGCLNTPDADLEHCWETKGDDVKPGSPLLALSRKSDPSHGLFQFIEEDHENIFSVSHNKNSLISKSSICPLSKGHFSQEETAVGETVLENVETINTFQEACLSGRNGMDCLKGTSTVESSSPLPDLVNNIALVRALTQHSTALESLQQMEENNSILYE</sequence>
<feature type="non-terminal residue" evidence="2">
    <location>
        <position position="730"/>
    </location>
</feature>
<dbReference type="InterPro" id="IPR018838">
    <property type="entry name" value="ZGRF1-like_N"/>
</dbReference>
<dbReference type="PANTHER" id="PTHR28535">
    <property type="entry name" value="ZINC FINGER GRF-TYPE CONTAINING 1"/>
    <property type="match status" value="1"/>
</dbReference>
<dbReference type="OrthoDB" id="6513042at2759"/>
<evidence type="ECO:0000259" key="1">
    <source>
        <dbReference type="Pfam" id="PF10382"/>
    </source>
</evidence>
<comment type="caution">
    <text evidence="2">The sequence shown here is derived from an EMBL/GenBank/DDBJ whole genome shotgun (WGS) entry which is preliminary data.</text>
</comment>
<protein>
    <submittedName>
        <fullName evidence="2">ZGRF1 protein</fullName>
    </submittedName>
</protein>
<gene>
    <name evidence="2" type="primary">Zgrf1_1</name>
    <name evidence="2" type="ORF">TURVEL_R00716</name>
</gene>
<reference evidence="2 3" key="1">
    <citation type="submission" date="2019-09" db="EMBL/GenBank/DDBJ databases">
        <title>Bird 10,000 Genomes (B10K) Project - Family phase.</title>
        <authorList>
            <person name="Zhang G."/>
        </authorList>
    </citation>
    <scope>NUCLEOTIDE SEQUENCE [LARGE SCALE GENOMIC DNA]</scope>
    <source>
        <strain evidence="2">B10K-DU-029-46</strain>
    </source>
</reference>
<proteinExistence type="predicted"/>
<feature type="non-terminal residue" evidence="2">
    <location>
        <position position="1"/>
    </location>
</feature>
<dbReference type="GO" id="GO:0035861">
    <property type="term" value="C:site of double-strand break"/>
    <property type="evidence" value="ECO:0007669"/>
    <property type="project" value="TreeGrafter"/>
</dbReference>
<dbReference type="GO" id="GO:0006302">
    <property type="term" value="P:double-strand break repair"/>
    <property type="evidence" value="ECO:0007669"/>
    <property type="project" value="TreeGrafter"/>
</dbReference>
<evidence type="ECO:0000313" key="2">
    <source>
        <dbReference type="EMBL" id="NXU55925.1"/>
    </source>
</evidence>
<dbReference type="PANTHER" id="PTHR28535:SF1">
    <property type="entry name" value="PROTEIN ZGRF1"/>
    <property type="match status" value="1"/>
</dbReference>
<dbReference type="EMBL" id="VZTY01025082">
    <property type="protein sequence ID" value="NXU55925.1"/>
    <property type="molecule type" value="Genomic_DNA"/>
</dbReference>
<evidence type="ECO:0000313" key="3">
    <source>
        <dbReference type="Proteomes" id="UP000582182"/>
    </source>
</evidence>
<keyword evidence="3" id="KW-1185">Reference proteome</keyword>
<name>A0A7L3LNV9_9CHAR</name>
<dbReference type="GO" id="GO:0005634">
    <property type="term" value="C:nucleus"/>
    <property type="evidence" value="ECO:0007669"/>
    <property type="project" value="TreeGrafter"/>
</dbReference>
<dbReference type="Pfam" id="PF10382">
    <property type="entry name" value="ZGRF1-like_N"/>
    <property type="match status" value="1"/>
</dbReference>
<dbReference type="AlphaFoldDB" id="A0A7L3LNV9"/>
<dbReference type="InterPro" id="IPR052800">
    <property type="entry name" value="DNA_Repair_Helicase_ZGRF1"/>
</dbReference>
<feature type="domain" description="5'-3' DNA helicase ZGRF1-like N-terminal" evidence="1">
    <location>
        <begin position="5"/>
        <end position="73"/>
    </location>
</feature>
<accession>A0A7L3LNV9</accession>
<organism evidence="2 3">
    <name type="scientific">Turnix velox</name>
    <name type="common">Little buttonquail</name>
    <dbReference type="NCBI Taxonomy" id="2529409"/>
    <lineage>
        <taxon>Eukaryota</taxon>
        <taxon>Metazoa</taxon>
        <taxon>Chordata</taxon>
        <taxon>Craniata</taxon>
        <taxon>Vertebrata</taxon>
        <taxon>Euteleostomi</taxon>
        <taxon>Archelosauria</taxon>
        <taxon>Archosauria</taxon>
        <taxon>Dinosauria</taxon>
        <taxon>Saurischia</taxon>
        <taxon>Theropoda</taxon>
        <taxon>Coelurosauria</taxon>
        <taxon>Aves</taxon>
        <taxon>Neognathae</taxon>
        <taxon>Neoaves</taxon>
        <taxon>Charadriiformes</taxon>
        <taxon>Turnicidae</taxon>
        <taxon>Turnix</taxon>
    </lineage>
</organism>